<feature type="signal peptide" evidence="1">
    <location>
        <begin position="1"/>
        <end position="28"/>
    </location>
</feature>
<feature type="chain" id="PRO_5046442039" evidence="1">
    <location>
        <begin position="29"/>
        <end position="695"/>
    </location>
</feature>
<dbReference type="InterPro" id="IPR008964">
    <property type="entry name" value="Invasin/intimin_cell_adhesion"/>
</dbReference>
<dbReference type="PANTHER" id="PTHR30032">
    <property type="entry name" value="N-ACETYLMURAMOYL-L-ALANINE AMIDASE-RELATED"/>
    <property type="match status" value="1"/>
</dbReference>
<proteinExistence type="predicted"/>
<evidence type="ECO:0000313" key="3">
    <source>
        <dbReference type="EMBL" id="MFL0268829.1"/>
    </source>
</evidence>
<keyword evidence="4" id="KW-1185">Reference proteome</keyword>
<dbReference type="RefSeq" id="WP_406765451.1">
    <property type="nucleotide sequence ID" value="NZ_JBJHZY010000002.1"/>
</dbReference>
<dbReference type="Pfam" id="PF02368">
    <property type="entry name" value="Big_2"/>
    <property type="match status" value="1"/>
</dbReference>
<comment type="caution">
    <text evidence="3">The sequence shown here is derived from an EMBL/GenBank/DDBJ whole genome shotgun (WGS) entry which is preliminary data.</text>
</comment>
<dbReference type="InterPro" id="IPR003343">
    <property type="entry name" value="Big_2"/>
</dbReference>
<protein>
    <submittedName>
        <fullName evidence="3">Cell wall-binding repeat-containing protein</fullName>
    </submittedName>
</protein>
<dbReference type="Proteomes" id="UP001623661">
    <property type="component" value="Unassembled WGS sequence"/>
</dbReference>
<dbReference type="Gene3D" id="3.40.50.12090">
    <property type="match status" value="3"/>
</dbReference>
<dbReference type="Pfam" id="PF04122">
    <property type="entry name" value="CW_binding_2"/>
    <property type="match status" value="3"/>
</dbReference>
<evidence type="ECO:0000313" key="4">
    <source>
        <dbReference type="Proteomes" id="UP001623661"/>
    </source>
</evidence>
<dbReference type="SUPFAM" id="SSF49373">
    <property type="entry name" value="Invasin/intimin cell-adhesion fragments"/>
    <property type="match status" value="1"/>
</dbReference>
<dbReference type="PANTHER" id="PTHR30032:SF8">
    <property type="entry name" value="GERMINATION-SPECIFIC N-ACETYLMURAMOYL-L-ALANINE AMIDASE"/>
    <property type="match status" value="1"/>
</dbReference>
<evidence type="ECO:0000259" key="2">
    <source>
        <dbReference type="SMART" id="SM00635"/>
    </source>
</evidence>
<sequence length="695" mass="73039">MLENKRIFSVILSVSLLCGVSNVTQVFAQDANIGTTRLSGNDRYKTSLAISKSGWAQANTVILATGADYPDALSASPLAKSYDAPILLTEKNALSSDTIAEIQRLKAANAILVGGTGVISTNVENQLKNMGVNITRIGGINRYETSKLVAEKLGTSNGIIVATGLDFPDALSIAPIAGIKAMPILLSPKDGLDPSIASFIKGKSIPVSYIVGGTGVLGDTVSSSVPNSKRLGGKNRYETNQIINNQFVGNLSTGTVFLATGNDFPDALSGSALSAKNNAPIILSDKNSITSDALNFIKSQSVRNVTILGGTGAISGNVLDVLTNVINGNIVIPSSVSLNKTTSTLIVGDTDTLIATVSPSNATNKNVQWSTSNSNVATVDAAGKVTAIGAGTATITATTIDGNKTANCNITVITAVVTSPVFQSLTIDKQNATVGDTINFTVNASDNISGIKSIYITYRTPITNKAEFIYLSLKNGVYVGSKTITNSDEAGTWKIEEIVLFDNANNITQVWNTAGGFSGTDTSTDKYQDLSYGNFNINGTSADVTSPVFQSLTIDKQNATVGDTINFTVNATDDISGIKSIYITYRTPITNKVESIFLSLKNGVYVGSKIITNSDEAGTWKIEEIVLFDNANNIMQVWNTASGLSGTDTSTNKYQDLSYGNFNINGTSADVTSVSLSKTTDTLTLSRKLIVSVYK</sequence>
<dbReference type="InterPro" id="IPR051922">
    <property type="entry name" value="Bact_Sporulation_Assoc"/>
</dbReference>
<feature type="domain" description="BIG2" evidence="2">
    <location>
        <begin position="332"/>
        <end position="409"/>
    </location>
</feature>
<dbReference type="Gene3D" id="2.60.40.1080">
    <property type="match status" value="1"/>
</dbReference>
<dbReference type="EMBL" id="JBJHZY010000002">
    <property type="protein sequence ID" value="MFL0268829.1"/>
    <property type="molecule type" value="Genomic_DNA"/>
</dbReference>
<reference evidence="3 4" key="1">
    <citation type="submission" date="2024-11" db="EMBL/GenBank/DDBJ databases">
        <authorList>
            <person name="Heng Y.C."/>
            <person name="Lim A.C.H."/>
            <person name="Lee J.K.Y."/>
            <person name="Kittelmann S."/>
        </authorList>
    </citation>
    <scope>NUCLEOTIDE SEQUENCE [LARGE SCALE GENOMIC DNA]</scope>
    <source>
        <strain evidence="3 4">WILCCON 0202</strain>
    </source>
</reference>
<dbReference type="InterPro" id="IPR007253">
    <property type="entry name" value="Cell_wall-bd_2"/>
</dbReference>
<name>A0ABW8TTI0_9CLOT</name>
<accession>A0ABW8TTI0</accession>
<keyword evidence="1" id="KW-0732">Signal</keyword>
<evidence type="ECO:0000256" key="1">
    <source>
        <dbReference type="SAM" id="SignalP"/>
    </source>
</evidence>
<organism evidence="3 4">
    <name type="scientific">Candidatus Clostridium radicumherbarum</name>
    <dbReference type="NCBI Taxonomy" id="3381662"/>
    <lineage>
        <taxon>Bacteria</taxon>
        <taxon>Bacillati</taxon>
        <taxon>Bacillota</taxon>
        <taxon>Clostridia</taxon>
        <taxon>Eubacteriales</taxon>
        <taxon>Clostridiaceae</taxon>
        <taxon>Clostridium</taxon>
    </lineage>
</organism>
<dbReference type="SMART" id="SM00635">
    <property type="entry name" value="BID_2"/>
    <property type="match status" value="1"/>
</dbReference>
<gene>
    <name evidence="3" type="ORF">ACJDUH_12070</name>
</gene>